<keyword evidence="1" id="KW-1133">Transmembrane helix</keyword>
<feature type="transmembrane region" description="Helical" evidence="1">
    <location>
        <begin position="146"/>
        <end position="165"/>
    </location>
</feature>
<evidence type="ECO:0000313" key="3">
    <source>
        <dbReference type="Proteomes" id="UP000254070"/>
    </source>
</evidence>
<evidence type="ECO:0000256" key="1">
    <source>
        <dbReference type="SAM" id="Phobius"/>
    </source>
</evidence>
<proteinExistence type="predicted"/>
<reference evidence="2 3" key="1">
    <citation type="submission" date="2018-06" db="EMBL/GenBank/DDBJ databases">
        <authorList>
            <consortium name="Pathogen Informatics"/>
            <person name="Doyle S."/>
        </authorList>
    </citation>
    <scope>NUCLEOTIDE SEQUENCE [LARGE SCALE GENOMIC DNA]</scope>
    <source>
        <strain evidence="2 3">NCTC8129</strain>
    </source>
</reference>
<dbReference type="EMBL" id="UGIF01000002">
    <property type="protein sequence ID" value="STP29774.1"/>
    <property type="molecule type" value="Genomic_DNA"/>
</dbReference>
<feature type="transmembrane region" description="Helical" evidence="1">
    <location>
        <begin position="480"/>
        <end position="503"/>
    </location>
</feature>
<dbReference type="AlphaFoldDB" id="A0A377KN39"/>
<dbReference type="RefSeq" id="WP_053111851.1">
    <property type="nucleotide sequence ID" value="NZ_CABGIQ010000040.1"/>
</dbReference>
<organism evidence="2 3">
    <name type="scientific">Enterococcus durans</name>
    <dbReference type="NCBI Taxonomy" id="53345"/>
    <lineage>
        <taxon>Bacteria</taxon>
        <taxon>Bacillati</taxon>
        <taxon>Bacillota</taxon>
        <taxon>Bacilli</taxon>
        <taxon>Lactobacillales</taxon>
        <taxon>Enterococcaceae</taxon>
        <taxon>Enterococcus</taxon>
    </lineage>
</organism>
<protein>
    <submittedName>
        <fullName evidence="2">ABC-type transport system involved in multi-copper enzyme maturation, permease component</fullName>
    </submittedName>
</protein>
<dbReference type="Proteomes" id="UP000254070">
    <property type="component" value="Unassembled WGS sequence"/>
</dbReference>
<feature type="transmembrane region" description="Helical" evidence="1">
    <location>
        <begin position="401"/>
        <end position="420"/>
    </location>
</feature>
<keyword evidence="1" id="KW-0472">Membrane</keyword>
<feature type="transmembrane region" description="Helical" evidence="1">
    <location>
        <begin position="172"/>
        <end position="192"/>
    </location>
</feature>
<keyword evidence="1" id="KW-0812">Transmembrane</keyword>
<feature type="transmembrane region" description="Helical" evidence="1">
    <location>
        <begin position="259"/>
        <end position="280"/>
    </location>
</feature>
<feature type="transmembrane region" description="Helical" evidence="1">
    <location>
        <begin position="327"/>
        <end position="348"/>
    </location>
</feature>
<sequence>MIRIMKADLFQRIRIPSFFVTVAMLLFLSVISTPRAKGVIQVLSIDPTVYRQADNPSWLPSSAALILGLILPIIGFLFIRNSLSLDRETGVADLFMTTSFHRFRYVFGKFTANCLLLVSLWLTVVIGTFFMSILRFPGQWLSMYQFLSPFLVLLPGILLLSALALLADTLPFLRGTFGTIAMIFFLLILYVLEAMRNKQEGLNLFNLSGTNYILDAIKQAGIVAGKPINGLQVLSSGKGPQSGTLSLVIPAIDFKPSDLIVIGIQIVICIFLVLLSAFLLNKRIIVRKKYKKIQTPVIVDSKPVNNLKWKPIEEMNFKYDRLIKQEAIRIFQVIPLWQLVGIILMWIAAWIVSRSVLNEVVLPILFILAIGPISLLGSQTQTNGVYDWLRTVTKGQRHQQNSELIVLFLFVCCLLVPIMVKNPSEIILLLFFGLSLILLAQVLGTLFKNGRAFIGIMSVFWFIYLNGVTALLPLQKESNLLVTGVYVLLTILLIVLLQLKVLVKNRE</sequence>
<accession>A0A377KN39</accession>
<feature type="transmembrane region" description="Helical" evidence="1">
    <location>
        <begin position="426"/>
        <end position="446"/>
    </location>
</feature>
<evidence type="ECO:0000313" key="2">
    <source>
        <dbReference type="EMBL" id="STP29774.1"/>
    </source>
</evidence>
<name>A0A377KN39_9ENTE</name>
<feature type="transmembrane region" description="Helical" evidence="1">
    <location>
        <begin position="453"/>
        <end position="474"/>
    </location>
</feature>
<feature type="transmembrane region" description="Helical" evidence="1">
    <location>
        <begin position="360"/>
        <end position="380"/>
    </location>
</feature>
<feature type="transmembrane region" description="Helical" evidence="1">
    <location>
        <begin position="110"/>
        <end position="134"/>
    </location>
</feature>
<feature type="transmembrane region" description="Helical" evidence="1">
    <location>
        <begin position="60"/>
        <end position="79"/>
    </location>
</feature>
<gene>
    <name evidence="2" type="ORF">NCTC8129_01984</name>
</gene>